<name>A0AA38JTJ2_9AGAR</name>
<comment type="caution">
    <text evidence="2">The sequence shown here is derived from an EMBL/GenBank/DDBJ whole genome shotgun (WGS) entry which is preliminary data.</text>
</comment>
<evidence type="ECO:0000259" key="1">
    <source>
        <dbReference type="Pfam" id="PF01172"/>
    </source>
</evidence>
<evidence type="ECO:0000313" key="2">
    <source>
        <dbReference type="EMBL" id="KAJ3735156.1"/>
    </source>
</evidence>
<dbReference type="SUPFAM" id="SSF89895">
    <property type="entry name" value="FYSH domain"/>
    <property type="match status" value="1"/>
</dbReference>
<dbReference type="Gene3D" id="3.30.1250.10">
    <property type="entry name" value="Ribosome maturation protein SBDS, N-terminal domain"/>
    <property type="match status" value="1"/>
</dbReference>
<organism evidence="2 3">
    <name type="scientific">Lentinula guzmanii</name>
    <dbReference type="NCBI Taxonomy" id="2804957"/>
    <lineage>
        <taxon>Eukaryota</taxon>
        <taxon>Fungi</taxon>
        <taxon>Dikarya</taxon>
        <taxon>Basidiomycota</taxon>
        <taxon>Agaricomycotina</taxon>
        <taxon>Agaricomycetes</taxon>
        <taxon>Agaricomycetidae</taxon>
        <taxon>Agaricales</taxon>
        <taxon>Marasmiineae</taxon>
        <taxon>Omphalotaceae</taxon>
        <taxon>Lentinula</taxon>
    </lineage>
</organism>
<gene>
    <name evidence="2" type="ORF">DFJ43DRAFT_1058477</name>
</gene>
<dbReference type="InterPro" id="IPR019783">
    <property type="entry name" value="SDO1/SBDS_N"/>
</dbReference>
<reference evidence="2" key="2">
    <citation type="journal article" date="2023" name="Proc. Natl. Acad. Sci. U.S.A.">
        <title>A global phylogenomic analysis of the shiitake genus Lentinula.</title>
        <authorList>
            <person name="Sierra-Patev S."/>
            <person name="Min B."/>
            <person name="Naranjo-Ortiz M."/>
            <person name="Looney B."/>
            <person name="Konkel Z."/>
            <person name="Slot J.C."/>
            <person name="Sakamoto Y."/>
            <person name="Steenwyk J.L."/>
            <person name="Rokas A."/>
            <person name="Carro J."/>
            <person name="Camarero S."/>
            <person name="Ferreira P."/>
            <person name="Molpeceres G."/>
            <person name="Ruiz-Duenas F.J."/>
            <person name="Serrano A."/>
            <person name="Henrissat B."/>
            <person name="Drula E."/>
            <person name="Hughes K.W."/>
            <person name="Mata J.L."/>
            <person name="Ishikawa N.K."/>
            <person name="Vargas-Isla R."/>
            <person name="Ushijima S."/>
            <person name="Smith C.A."/>
            <person name="Donoghue J."/>
            <person name="Ahrendt S."/>
            <person name="Andreopoulos W."/>
            <person name="He G."/>
            <person name="LaButti K."/>
            <person name="Lipzen A."/>
            <person name="Ng V."/>
            <person name="Riley R."/>
            <person name="Sandor L."/>
            <person name="Barry K."/>
            <person name="Martinez A.T."/>
            <person name="Xiao Y."/>
            <person name="Gibbons J.G."/>
            <person name="Terashima K."/>
            <person name="Grigoriev I.V."/>
            <person name="Hibbett D."/>
        </authorList>
    </citation>
    <scope>NUCLEOTIDE SEQUENCE</scope>
    <source>
        <strain evidence="2">ET3784</strain>
    </source>
</reference>
<protein>
    <submittedName>
        <fullName evidence="2">DUF1960-domain-containing protein</fullName>
    </submittedName>
</protein>
<dbReference type="Pfam" id="PF01172">
    <property type="entry name" value="SBDS_N"/>
    <property type="match status" value="1"/>
</dbReference>
<dbReference type="InterPro" id="IPR036786">
    <property type="entry name" value="Ribosome_mat_SBDS_N_sf"/>
</dbReference>
<evidence type="ECO:0000313" key="3">
    <source>
        <dbReference type="Proteomes" id="UP001176059"/>
    </source>
</evidence>
<proteinExistence type="predicted"/>
<sequence length="123" mass="13370">MARELTKVVYKPDSQKSEEYIIIVNPAEYKKWSQGGISIPLSEVVDSFQVFYSTSGNQGLLGQASNQQLENHFGTSKDVDVVEIILKRGKDQPGDAISTQTFMTNATRGSGVIDSKGKGLTGI</sequence>
<feature type="domain" description="Ribosome maturation protein SDO1/SBDS N-terminal" evidence="1">
    <location>
        <begin position="6"/>
        <end position="94"/>
    </location>
</feature>
<dbReference type="EMBL" id="JANVFO010000010">
    <property type="protein sequence ID" value="KAJ3735156.1"/>
    <property type="molecule type" value="Genomic_DNA"/>
</dbReference>
<keyword evidence="3" id="KW-1185">Reference proteome</keyword>
<accession>A0AA38JTJ2</accession>
<reference evidence="2" key="1">
    <citation type="submission" date="2022-08" db="EMBL/GenBank/DDBJ databases">
        <authorList>
            <consortium name="DOE Joint Genome Institute"/>
            <person name="Min B."/>
            <person name="Sierra-Patev S."/>
            <person name="Naranjo-Ortiz M."/>
            <person name="Looney B."/>
            <person name="Konkel Z."/>
            <person name="Slot J.C."/>
            <person name="Sakamoto Y."/>
            <person name="Steenwyk J.L."/>
            <person name="Rokas A."/>
            <person name="Carro J."/>
            <person name="Camarero S."/>
            <person name="Ferreira P."/>
            <person name="Molpeceres G."/>
            <person name="Ruiz-duenas F.J."/>
            <person name="Serrano A."/>
            <person name="Henrissat B."/>
            <person name="Drula E."/>
            <person name="Hughes K.W."/>
            <person name="Mata J.L."/>
            <person name="Ishikawa N.K."/>
            <person name="Vargas-Isla R."/>
            <person name="Ushijima S."/>
            <person name="Smith C.A."/>
            <person name="Ahrendt S."/>
            <person name="Andreopoulos W."/>
            <person name="He G."/>
            <person name="LaButti K."/>
            <person name="Lipzen A."/>
            <person name="Ng V."/>
            <person name="Riley R."/>
            <person name="Sandor L."/>
            <person name="Barry K."/>
            <person name="Martinez A.T."/>
            <person name="Xiao Y."/>
            <person name="Gibbons J.G."/>
            <person name="Terashima K."/>
            <person name="Hibbett D.S."/>
            <person name="Grigoriev I.V."/>
        </authorList>
    </citation>
    <scope>NUCLEOTIDE SEQUENCE</scope>
    <source>
        <strain evidence="2">ET3784</strain>
    </source>
</reference>
<dbReference type="AlphaFoldDB" id="A0AA38JTJ2"/>
<dbReference type="Proteomes" id="UP001176059">
    <property type="component" value="Unassembled WGS sequence"/>
</dbReference>